<feature type="compositionally biased region" description="Polar residues" evidence="1">
    <location>
        <begin position="178"/>
        <end position="197"/>
    </location>
</feature>
<organism evidence="3 4">
    <name type="scientific">Lunasporangiospora selenospora</name>
    <dbReference type="NCBI Taxonomy" id="979761"/>
    <lineage>
        <taxon>Eukaryota</taxon>
        <taxon>Fungi</taxon>
        <taxon>Fungi incertae sedis</taxon>
        <taxon>Mucoromycota</taxon>
        <taxon>Mortierellomycotina</taxon>
        <taxon>Mortierellomycetes</taxon>
        <taxon>Mortierellales</taxon>
        <taxon>Mortierellaceae</taxon>
        <taxon>Lunasporangiospora</taxon>
    </lineage>
</organism>
<feature type="compositionally biased region" description="Polar residues" evidence="1">
    <location>
        <begin position="304"/>
        <end position="316"/>
    </location>
</feature>
<evidence type="ECO:0000313" key="4">
    <source>
        <dbReference type="Proteomes" id="UP000780801"/>
    </source>
</evidence>
<dbReference type="EMBL" id="JAABOA010002602">
    <property type="protein sequence ID" value="KAF9579651.1"/>
    <property type="molecule type" value="Genomic_DNA"/>
</dbReference>
<reference evidence="3" key="1">
    <citation type="journal article" date="2020" name="Fungal Divers.">
        <title>Resolving the Mortierellaceae phylogeny through synthesis of multi-gene phylogenetics and phylogenomics.</title>
        <authorList>
            <person name="Vandepol N."/>
            <person name="Liber J."/>
            <person name="Desiro A."/>
            <person name="Na H."/>
            <person name="Kennedy M."/>
            <person name="Barry K."/>
            <person name="Grigoriev I.V."/>
            <person name="Miller A.N."/>
            <person name="O'Donnell K."/>
            <person name="Stajich J.E."/>
            <person name="Bonito G."/>
        </authorList>
    </citation>
    <scope>NUCLEOTIDE SEQUENCE</scope>
    <source>
        <strain evidence="3">KOD1015</strain>
    </source>
</reference>
<feature type="region of interest" description="Disordered" evidence="1">
    <location>
        <begin position="359"/>
        <end position="379"/>
    </location>
</feature>
<keyword evidence="4" id="KW-1185">Reference proteome</keyword>
<comment type="caution">
    <text evidence="3">The sequence shown here is derived from an EMBL/GenBank/DDBJ whole genome shotgun (WGS) entry which is preliminary data.</text>
</comment>
<feature type="compositionally biased region" description="Basic and acidic residues" evidence="1">
    <location>
        <begin position="432"/>
        <end position="441"/>
    </location>
</feature>
<proteinExistence type="predicted"/>
<feature type="compositionally biased region" description="Polar residues" evidence="1">
    <location>
        <begin position="538"/>
        <end position="550"/>
    </location>
</feature>
<feature type="compositionally biased region" description="Acidic residues" evidence="1">
    <location>
        <begin position="479"/>
        <end position="490"/>
    </location>
</feature>
<gene>
    <name evidence="3" type="ORF">BGW38_004012</name>
</gene>
<feature type="compositionally biased region" description="Basic and acidic residues" evidence="1">
    <location>
        <begin position="744"/>
        <end position="760"/>
    </location>
</feature>
<keyword evidence="2" id="KW-0812">Transmembrane</keyword>
<keyword evidence="2" id="KW-0472">Membrane</keyword>
<evidence type="ECO:0000313" key="3">
    <source>
        <dbReference type="EMBL" id="KAF9579651.1"/>
    </source>
</evidence>
<name>A0A9P6FRW6_9FUNG</name>
<feature type="compositionally biased region" description="Polar residues" evidence="1">
    <location>
        <begin position="667"/>
        <end position="694"/>
    </location>
</feature>
<feature type="region of interest" description="Disordered" evidence="1">
    <location>
        <begin position="523"/>
        <end position="649"/>
    </location>
</feature>
<accession>A0A9P6FRW6</accession>
<feature type="compositionally biased region" description="Low complexity" evidence="1">
    <location>
        <begin position="637"/>
        <end position="649"/>
    </location>
</feature>
<feature type="transmembrane region" description="Helical" evidence="2">
    <location>
        <begin position="6"/>
        <end position="25"/>
    </location>
</feature>
<dbReference type="AlphaFoldDB" id="A0A9P6FRW6"/>
<feature type="non-terminal residue" evidence="3">
    <location>
        <position position="781"/>
    </location>
</feature>
<feature type="compositionally biased region" description="Low complexity" evidence="1">
    <location>
        <begin position="586"/>
        <end position="606"/>
    </location>
</feature>
<protein>
    <submittedName>
        <fullName evidence="3">Uncharacterized protein</fullName>
    </submittedName>
</protein>
<evidence type="ECO:0000256" key="2">
    <source>
        <dbReference type="SAM" id="Phobius"/>
    </source>
</evidence>
<sequence>MVYLGIAIISVVSIVVIGGIFLCFYKSHHQSKHSTNPINYEERSQPYTTYFNDNLQAAGFPSGSQSSRPGYHHLRNDQELTPLGPDPSNQRSLSEDDASIIALIHPQSDVLLGRANSQDGANPSQTPISLPTELAKAATISTWRQQGLEPARPAPVIYHTPSMTRKTTPSPLVFKRPSTPTHHSSPNTPGTPSTAATLTPGVKGFSRWESRKNDTSVHENVEVRADEYLRNHPSVARAKSPTNASGLPISPPPVQVEMSIGMGLEMSHGSPLPRPLGLLRVLDPKNPKADSFVRSRQRVGGQGESQLGTRNRQGSCASVKKSCDQPLYPNASNANNDPLQTKAQPHVARIVATNARPLAGAITHEDSTPASPVGKEEWRPKNPQALLTENKPAHPIEGSPVLDQNLLYSSMTGEPSWSGIKPPKSKARKRSVRSEDSNSERGIELTTDDLVLAPYLGLDSPVPIPAVPKGYTMTDVDVEDLSSESGSESESESKQENLYMGGYNPWMRSPSPGQMMRLDMQPPRTMHSPHTPDLAISPTRTTLHRSNTTPHHPLHGSQFGHASQGPTRAASALDIRSSIDGKNTNTTTSTAATGAPTSTSSSPPSSHTHLTDYASPVSATKHVARPSGDSIRDRAISPSPSTVSNTSSSISTVYSAITSVSTASTNLYPTGNPMTANTPITPSTAGTVSPKTPHQYHQQFPVPMGAGQAYPFPFYRAPIEAPKLETIEGSTEIQTDLAPSELETLARGEDGRNQPRDINRPRVPRGQRPPRAPETANGVGT</sequence>
<evidence type="ECO:0000256" key="1">
    <source>
        <dbReference type="SAM" id="MobiDB-lite"/>
    </source>
</evidence>
<feature type="region of interest" description="Disordered" evidence="1">
    <location>
        <begin position="160"/>
        <end position="199"/>
    </location>
</feature>
<feature type="region of interest" description="Disordered" evidence="1">
    <location>
        <begin position="479"/>
        <end position="498"/>
    </location>
</feature>
<feature type="region of interest" description="Disordered" evidence="1">
    <location>
        <begin position="728"/>
        <end position="781"/>
    </location>
</feature>
<feature type="region of interest" description="Disordered" evidence="1">
    <location>
        <begin position="665"/>
        <end position="694"/>
    </location>
</feature>
<dbReference type="Proteomes" id="UP000780801">
    <property type="component" value="Unassembled WGS sequence"/>
</dbReference>
<feature type="region of interest" description="Disordered" evidence="1">
    <location>
        <begin position="58"/>
        <end position="93"/>
    </location>
</feature>
<keyword evidence="2" id="KW-1133">Transmembrane helix</keyword>
<feature type="compositionally biased region" description="Polar residues" evidence="1">
    <location>
        <begin position="161"/>
        <end position="170"/>
    </location>
</feature>
<feature type="region of interest" description="Disordered" evidence="1">
    <location>
        <begin position="286"/>
        <end position="321"/>
    </location>
</feature>
<feature type="region of interest" description="Disordered" evidence="1">
    <location>
        <begin position="412"/>
        <end position="441"/>
    </location>
</feature>